<dbReference type="Proteomes" id="UP001174909">
    <property type="component" value="Unassembled WGS sequence"/>
</dbReference>
<evidence type="ECO:0000313" key="2">
    <source>
        <dbReference type="EMBL" id="CAI8037474.1"/>
    </source>
</evidence>
<feature type="region of interest" description="Disordered" evidence="1">
    <location>
        <begin position="40"/>
        <end position="83"/>
    </location>
</feature>
<reference evidence="2" key="1">
    <citation type="submission" date="2023-03" db="EMBL/GenBank/DDBJ databases">
        <authorList>
            <person name="Steffen K."/>
            <person name="Cardenas P."/>
        </authorList>
    </citation>
    <scope>NUCLEOTIDE SEQUENCE</scope>
</reference>
<name>A0AA35SXM2_GEOBA</name>
<protein>
    <submittedName>
        <fullName evidence="2">Uncharacterized protein</fullName>
    </submittedName>
</protein>
<gene>
    <name evidence="2" type="ORF">GBAR_LOCUS20955</name>
</gene>
<sequence>MNIMLSTDPSERDVVAWGTDAVRKIQREARYKLLELLKREREPANPYSTPKRGWNQVSPGDVLLPQQPSAGATPGDGVEEEEGPDILVPFPLLSGIALSGMRPREVKGQGRMSIGELREAMRELHSKASKSEIPETLVCVLCEATGLSFSTPRELLDHIHGKSHMVRERKLWDDGLAPSIVSELHATPNQQ</sequence>
<dbReference type="EMBL" id="CASHTH010002939">
    <property type="protein sequence ID" value="CAI8037474.1"/>
    <property type="molecule type" value="Genomic_DNA"/>
</dbReference>
<organism evidence="2 3">
    <name type="scientific">Geodia barretti</name>
    <name type="common">Barrett's horny sponge</name>
    <dbReference type="NCBI Taxonomy" id="519541"/>
    <lineage>
        <taxon>Eukaryota</taxon>
        <taxon>Metazoa</taxon>
        <taxon>Porifera</taxon>
        <taxon>Demospongiae</taxon>
        <taxon>Heteroscleromorpha</taxon>
        <taxon>Tetractinellida</taxon>
        <taxon>Astrophorina</taxon>
        <taxon>Geodiidae</taxon>
        <taxon>Geodia</taxon>
    </lineage>
</organism>
<proteinExistence type="predicted"/>
<accession>A0AA35SXM2</accession>
<keyword evidence="3" id="KW-1185">Reference proteome</keyword>
<evidence type="ECO:0000256" key="1">
    <source>
        <dbReference type="SAM" id="MobiDB-lite"/>
    </source>
</evidence>
<evidence type="ECO:0000313" key="3">
    <source>
        <dbReference type="Proteomes" id="UP001174909"/>
    </source>
</evidence>
<comment type="caution">
    <text evidence="2">The sequence shown here is derived from an EMBL/GenBank/DDBJ whole genome shotgun (WGS) entry which is preliminary data.</text>
</comment>
<dbReference type="AlphaFoldDB" id="A0AA35SXM2"/>